<evidence type="ECO:0000256" key="4">
    <source>
        <dbReference type="ARBA" id="ARBA00022801"/>
    </source>
</evidence>
<sequence length="241" mass="27792">MKIPESRREIPIQECYEPLQGIPNDGRFILTKPHPYEILNAPYNGVSPFQLREQVLLSLITASELLSKQHPGYKLRIFDAYRPLAVQDFMVHHTAQKFCKRVHRILFEEANQNIRQESLDHALCIFAKPDPSPDTPPPHSTGAAVDLTITNDWGIDILMGAKIDDIENAFPDVFKDSINPEEQVFHKNRVLLREIMEQAGFVQLQSEWWHFSQGDQTAVFIEANRSWVYSLLLARYGRVEI</sequence>
<dbReference type="EMBL" id="AMFJ01034216">
    <property type="protein sequence ID" value="EKD29909.1"/>
    <property type="molecule type" value="Genomic_DNA"/>
</dbReference>
<name>K1YX31_9BACT</name>
<keyword evidence="5 9" id="KW-0862">Zinc</keyword>
<comment type="caution">
    <text evidence="11">The sequence shown here is derived from an EMBL/GenBank/DDBJ whole genome shotgun (WGS) entry which is preliminary data.</text>
</comment>
<dbReference type="HAMAP" id="MF_01924">
    <property type="entry name" value="A_A_dipeptidase"/>
    <property type="match status" value="1"/>
</dbReference>
<evidence type="ECO:0000256" key="9">
    <source>
        <dbReference type="HAMAP-Rule" id="MF_01924"/>
    </source>
</evidence>
<dbReference type="GO" id="GO:0160237">
    <property type="term" value="F:D-Ala-D-Ala dipeptidase activity"/>
    <property type="evidence" value="ECO:0007669"/>
    <property type="project" value="UniProtKB-EC"/>
</dbReference>
<keyword evidence="2 9" id="KW-0645">Protease</keyword>
<comment type="function">
    <text evidence="9 10">Catalyzes hydrolysis of the D-alanyl-D-alanine dipeptide.</text>
</comment>
<keyword evidence="3 9" id="KW-0479">Metal-binding</keyword>
<keyword evidence="4 9" id="KW-0378">Hydrolase</keyword>
<dbReference type="GO" id="GO:0071555">
    <property type="term" value="P:cell wall organization"/>
    <property type="evidence" value="ECO:0007669"/>
    <property type="project" value="UniProtKB-KW"/>
</dbReference>
<organism evidence="11">
    <name type="scientific">uncultured bacterium</name>
    <name type="common">gcode 4</name>
    <dbReference type="NCBI Taxonomy" id="1234023"/>
    <lineage>
        <taxon>Bacteria</taxon>
        <taxon>environmental samples</taxon>
    </lineage>
</organism>
<dbReference type="Pfam" id="PF01427">
    <property type="entry name" value="Peptidase_M15"/>
    <property type="match status" value="1"/>
</dbReference>
<gene>
    <name evidence="11" type="ORF">ACD_78C00216G0003</name>
</gene>
<dbReference type="InterPro" id="IPR009045">
    <property type="entry name" value="Zn_M74/Hedgehog-like"/>
</dbReference>
<keyword evidence="6 9" id="KW-0224">Dipeptidase</keyword>
<evidence type="ECO:0000256" key="1">
    <source>
        <dbReference type="ARBA" id="ARBA00001362"/>
    </source>
</evidence>
<feature type="binding site" evidence="9">
    <location>
        <position position="210"/>
    </location>
    <ligand>
        <name>Zn(2+)</name>
        <dbReference type="ChEBI" id="CHEBI:29105"/>
        <note>catalytic</note>
    </ligand>
</feature>
<dbReference type="EC" id="3.4.13.22" evidence="9 10"/>
<dbReference type="PANTHER" id="PTHR43126">
    <property type="entry name" value="D-ALANYL-D-ALANINE DIPEPTIDASE"/>
    <property type="match status" value="1"/>
</dbReference>
<dbReference type="PIRSF" id="PIRSF026671">
    <property type="entry name" value="AA_dipeptidase"/>
    <property type="match status" value="1"/>
</dbReference>
<evidence type="ECO:0000313" key="11">
    <source>
        <dbReference type="EMBL" id="EKD29909.1"/>
    </source>
</evidence>
<accession>K1YX31</accession>
<comment type="catalytic activity">
    <reaction evidence="1 9 10">
        <text>D-alanyl-D-alanine + H2O = 2 D-alanine</text>
        <dbReference type="Rhea" id="RHEA:20661"/>
        <dbReference type="ChEBI" id="CHEBI:15377"/>
        <dbReference type="ChEBI" id="CHEBI:57416"/>
        <dbReference type="ChEBI" id="CHEBI:57822"/>
        <dbReference type="EC" id="3.4.13.22"/>
    </reaction>
</comment>
<evidence type="ECO:0000256" key="3">
    <source>
        <dbReference type="ARBA" id="ARBA00022723"/>
    </source>
</evidence>
<evidence type="ECO:0000256" key="6">
    <source>
        <dbReference type="ARBA" id="ARBA00022997"/>
    </source>
</evidence>
<proteinExistence type="inferred from homology"/>
<protein>
    <recommendedName>
        <fullName evidence="9 10">D-alanyl-D-alanine dipeptidase</fullName>
        <shortName evidence="9 10">D-Ala-D-Ala dipeptidase</shortName>
        <ecNumber evidence="9 10">3.4.13.22</ecNumber>
    </recommendedName>
</protein>
<evidence type="ECO:0000256" key="5">
    <source>
        <dbReference type="ARBA" id="ARBA00022833"/>
    </source>
</evidence>
<feature type="site" description="Transition state stabilizer" evidence="9">
    <location>
        <position position="82"/>
    </location>
</feature>
<keyword evidence="8 10" id="KW-0961">Cell wall biogenesis/degradation</keyword>
<feature type="binding site" evidence="9">
    <location>
        <position position="139"/>
    </location>
    <ligand>
        <name>Zn(2+)</name>
        <dbReference type="ChEBI" id="CHEBI:29105"/>
        <note>catalytic</note>
    </ligand>
</feature>
<dbReference type="AlphaFoldDB" id="K1YX31"/>
<feature type="binding site" evidence="9">
    <location>
        <position position="146"/>
    </location>
    <ligand>
        <name>Zn(2+)</name>
        <dbReference type="ChEBI" id="CHEBI:29105"/>
        <note>catalytic</note>
    </ligand>
</feature>
<reference evidence="11" key="1">
    <citation type="journal article" date="2012" name="Science">
        <title>Fermentation, hydrogen, and sulfur metabolism in multiple uncultivated bacterial phyla.</title>
        <authorList>
            <person name="Wrighton K.C."/>
            <person name="Thomas B.C."/>
            <person name="Sharon I."/>
            <person name="Miller C.S."/>
            <person name="Castelle C.J."/>
            <person name="VerBerkmoes N.C."/>
            <person name="Wilkins M.J."/>
            <person name="Hettich R.L."/>
            <person name="Lipton M.S."/>
            <person name="Williams K.H."/>
            <person name="Long P.E."/>
            <person name="Banfield J.F."/>
        </authorList>
    </citation>
    <scope>NUCLEOTIDE SEQUENCE [LARGE SCALE GENOMIC DNA]</scope>
</reference>
<comment type="cofactor">
    <cofactor evidence="9">
        <name>Zn(2+)</name>
        <dbReference type="ChEBI" id="CHEBI:29105"/>
    </cofactor>
    <text evidence="9">Binds 1 zinc ion per subunit.</text>
</comment>
<dbReference type="Gene3D" id="3.30.1380.10">
    <property type="match status" value="1"/>
</dbReference>
<feature type="active site" description="Proton donor/acceptor" evidence="9">
    <location>
        <position position="207"/>
    </location>
</feature>
<comment type="similarity">
    <text evidence="9 10">Belongs to the peptidase M15D family.</text>
</comment>
<keyword evidence="7 9" id="KW-0482">Metalloprotease</keyword>
<dbReference type="GO" id="GO:0008270">
    <property type="term" value="F:zinc ion binding"/>
    <property type="evidence" value="ECO:0007669"/>
    <property type="project" value="UniProtKB-UniRule"/>
</dbReference>
<dbReference type="CDD" id="cd14843">
    <property type="entry name" value="D-Ala-D-Ala_dipeptidase_like"/>
    <property type="match status" value="1"/>
</dbReference>
<evidence type="ECO:0000256" key="8">
    <source>
        <dbReference type="ARBA" id="ARBA00023316"/>
    </source>
</evidence>
<evidence type="ECO:0000256" key="2">
    <source>
        <dbReference type="ARBA" id="ARBA00022670"/>
    </source>
</evidence>
<dbReference type="PANTHER" id="PTHR43126:SF2">
    <property type="entry name" value="D-ALANYL-D-ALANINE DIPEPTIDASE"/>
    <property type="match status" value="1"/>
</dbReference>
<dbReference type="InterPro" id="IPR000755">
    <property type="entry name" value="A_A_dipeptidase"/>
</dbReference>
<dbReference type="SUPFAM" id="SSF55166">
    <property type="entry name" value="Hedgehog/DD-peptidase"/>
    <property type="match status" value="1"/>
</dbReference>
<dbReference type="GO" id="GO:0008237">
    <property type="term" value="F:metallopeptidase activity"/>
    <property type="evidence" value="ECO:0007669"/>
    <property type="project" value="UniProtKB-KW"/>
</dbReference>
<evidence type="ECO:0000256" key="10">
    <source>
        <dbReference type="PIRNR" id="PIRNR026671"/>
    </source>
</evidence>
<evidence type="ECO:0000256" key="7">
    <source>
        <dbReference type="ARBA" id="ARBA00023049"/>
    </source>
</evidence>
<dbReference type="GO" id="GO:0006508">
    <property type="term" value="P:proteolysis"/>
    <property type="evidence" value="ECO:0007669"/>
    <property type="project" value="UniProtKB-KW"/>
</dbReference>